<dbReference type="EMBL" id="VSSQ01000732">
    <property type="protein sequence ID" value="MPM00461.1"/>
    <property type="molecule type" value="Genomic_DNA"/>
</dbReference>
<dbReference type="AlphaFoldDB" id="A0A644WAF3"/>
<organism evidence="3">
    <name type="scientific">bioreactor metagenome</name>
    <dbReference type="NCBI Taxonomy" id="1076179"/>
    <lineage>
        <taxon>unclassified sequences</taxon>
        <taxon>metagenomes</taxon>
        <taxon>ecological metagenomes</taxon>
    </lineage>
</organism>
<dbReference type="GO" id="GO:0003677">
    <property type="term" value="F:DNA binding"/>
    <property type="evidence" value="ECO:0007669"/>
    <property type="project" value="InterPro"/>
</dbReference>
<keyword evidence="1" id="KW-0233">DNA recombination</keyword>
<accession>A0A644WAF3</accession>
<sequence>MHILYHTHSHFFDAVHLEERRRKQIEDRLRAGAAWEAWSTPKEQEKALVFTNALGQHLHSQTVYNHLKKLVAQVGAPDACVHDLRHTYAVLSLQNGDDVKTVQGNLGHATAAFTLDVYGHVSERMKEDSATRMQDYIEKLKQG</sequence>
<dbReference type="SUPFAM" id="SSF56349">
    <property type="entry name" value="DNA breaking-rejoining enzymes"/>
    <property type="match status" value="1"/>
</dbReference>
<evidence type="ECO:0000259" key="2">
    <source>
        <dbReference type="PROSITE" id="PS51898"/>
    </source>
</evidence>
<dbReference type="InterPro" id="IPR002104">
    <property type="entry name" value="Integrase_catalytic"/>
</dbReference>
<protein>
    <submittedName>
        <fullName evidence="3">Tyrosine recombinase XerC</fullName>
    </submittedName>
</protein>
<dbReference type="GO" id="GO:0015074">
    <property type="term" value="P:DNA integration"/>
    <property type="evidence" value="ECO:0007669"/>
    <property type="project" value="InterPro"/>
</dbReference>
<feature type="domain" description="Tyr recombinase" evidence="2">
    <location>
        <begin position="1"/>
        <end position="131"/>
    </location>
</feature>
<name>A0A644WAF3_9ZZZZ</name>
<dbReference type="InterPro" id="IPR013762">
    <property type="entry name" value="Integrase-like_cat_sf"/>
</dbReference>
<evidence type="ECO:0000313" key="3">
    <source>
        <dbReference type="EMBL" id="MPM00461.1"/>
    </source>
</evidence>
<reference evidence="3" key="1">
    <citation type="submission" date="2019-08" db="EMBL/GenBank/DDBJ databases">
        <authorList>
            <person name="Kucharzyk K."/>
            <person name="Murdoch R.W."/>
            <person name="Higgins S."/>
            <person name="Loffler F."/>
        </authorList>
    </citation>
    <scope>NUCLEOTIDE SEQUENCE</scope>
</reference>
<proteinExistence type="predicted"/>
<evidence type="ECO:0000256" key="1">
    <source>
        <dbReference type="ARBA" id="ARBA00023172"/>
    </source>
</evidence>
<dbReference type="GO" id="GO:0006310">
    <property type="term" value="P:DNA recombination"/>
    <property type="evidence" value="ECO:0007669"/>
    <property type="project" value="UniProtKB-KW"/>
</dbReference>
<dbReference type="Pfam" id="PF00589">
    <property type="entry name" value="Phage_integrase"/>
    <property type="match status" value="1"/>
</dbReference>
<gene>
    <name evidence="3" type="primary">xerC_55</name>
    <name evidence="3" type="ORF">SDC9_46687</name>
</gene>
<comment type="caution">
    <text evidence="3">The sequence shown here is derived from an EMBL/GenBank/DDBJ whole genome shotgun (WGS) entry which is preliminary data.</text>
</comment>
<dbReference type="InterPro" id="IPR011010">
    <property type="entry name" value="DNA_brk_join_enz"/>
</dbReference>
<dbReference type="Gene3D" id="1.10.443.10">
    <property type="entry name" value="Intergrase catalytic core"/>
    <property type="match status" value="1"/>
</dbReference>
<dbReference type="PROSITE" id="PS51898">
    <property type="entry name" value="TYR_RECOMBINASE"/>
    <property type="match status" value="1"/>
</dbReference>